<evidence type="ECO:0008006" key="25">
    <source>
        <dbReference type="Google" id="ProtNLM"/>
    </source>
</evidence>
<keyword evidence="8" id="KW-0347">Helicase</keyword>
<accession>A0AAF3F9I0</accession>
<evidence type="ECO:0000256" key="16">
    <source>
        <dbReference type="ARBA" id="ARBA00023170"/>
    </source>
</evidence>
<dbReference type="CDD" id="cd18788">
    <property type="entry name" value="SF2_C_XPD"/>
    <property type="match status" value="1"/>
</dbReference>
<dbReference type="InterPro" id="IPR006554">
    <property type="entry name" value="Helicase-like_DEXD_c2"/>
</dbReference>
<dbReference type="InterPro" id="IPR013020">
    <property type="entry name" value="Rad3/Chl1-like"/>
</dbReference>
<reference evidence="24" key="1">
    <citation type="submission" date="2024-02" db="UniProtKB">
        <authorList>
            <consortium name="WormBaseParasite"/>
        </authorList>
    </citation>
    <scope>IDENTIFICATION</scope>
</reference>
<evidence type="ECO:0000256" key="18">
    <source>
        <dbReference type="ARBA" id="ARBA00023242"/>
    </source>
</evidence>
<evidence type="ECO:0000256" key="6">
    <source>
        <dbReference type="ARBA" id="ARBA00022771"/>
    </source>
</evidence>
<feature type="domain" description="Nuclear receptor" evidence="21">
    <location>
        <begin position="884"/>
        <end position="959"/>
    </location>
</feature>
<dbReference type="PANTHER" id="PTHR11472:SF41">
    <property type="entry name" value="ATP-DEPENDENT DNA HELICASE DDX11-RELATED"/>
    <property type="match status" value="1"/>
</dbReference>
<evidence type="ECO:0000256" key="19">
    <source>
        <dbReference type="SAM" id="MobiDB-lite"/>
    </source>
</evidence>
<keyword evidence="5" id="KW-0547">Nucleotide-binding</keyword>
<dbReference type="GO" id="GO:0005524">
    <property type="term" value="F:ATP binding"/>
    <property type="evidence" value="ECO:0007669"/>
    <property type="project" value="UniProtKB-KW"/>
</dbReference>
<keyword evidence="4" id="KW-0479">Metal-binding</keyword>
<dbReference type="NCBIfam" id="TIGR00604">
    <property type="entry name" value="rad3"/>
    <property type="match status" value="1"/>
</dbReference>
<organism evidence="23 24">
    <name type="scientific">Mesorhabditis belari</name>
    <dbReference type="NCBI Taxonomy" id="2138241"/>
    <lineage>
        <taxon>Eukaryota</taxon>
        <taxon>Metazoa</taxon>
        <taxon>Ecdysozoa</taxon>
        <taxon>Nematoda</taxon>
        <taxon>Chromadorea</taxon>
        <taxon>Rhabditida</taxon>
        <taxon>Rhabditina</taxon>
        <taxon>Rhabditomorpha</taxon>
        <taxon>Rhabditoidea</taxon>
        <taxon>Rhabditidae</taxon>
        <taxon>Mesorhabditinae</taxon>
        <taxon>Mesorhabditis</taxon>
    </lineage>
</organism>
<feature type="transmembrane region" description="Helical" evidence="20">
    <location>
        <begin position="1052"/>
        <end position="1076"/>
    </location>
</feature>
<keyword evidence="12" id="KW-0411">Iron-sulfur</keyword>
<dbReference type="InterPro" id="IPR001628">
    <property type="entry name" value="Znf_hrmn_rcpt"/>
</dbReference>
<feature type="transmembrane region" description="Helical" evidence="20">
    <location>
        <begin position="1139"/>
        <end position="1161"/>
    </location>
</feature>
<dbReference type="InterPro" id="IPR019422">
    <property type="entry name" value="7TM_GPCR_serpentine_rcpt_Srh"/>
</dbReference>
<dbReference type="GO" id="GO:0005634">
    <property type="term" value="C:nucleus"/>
    <property type="evidence" value="ECO:0007669"/>
    <property type="project" value="UniProtKB-SubCell"/>
</dbReference>
<keyword evidence="20" id="KW-0472">Membrane</keyword>
<keyword evidence="6" id="KW-0863">Zinc-finger</keyword>
<dbReference type="CDD" id="cd06958">
    <property type="entry name" value="NR_DBD_COUP_TF"/>
    <property type="match status" value="1"/>
</dbReference>
<dbReference type="GO" id="GO:0016818">
    <property type="term" value="F:hydrolase activity, acting on acid anhydrides, in phosphorus-containing anhydrides"/>
    <property type="evidence" value="ECO:0007669"/>
    <property type="project" value="InterPro"/>
</dbReference>
<dbReference type="GO" id="GO:0003678">
    <property type="term" value="F:DNA helicase activity"/>
    <property type="evidence" value="ECO:0007669"/>
    <property type="project" value="InterPro"/>
</dbReference>
<keyword evidence="11" id="KW-0408">Iron</keyword>
<comment type="cofactor">
    <cofactor evidence="1">
        <name>[4Fe-4S] cluster</name>
        <dbReference type="ChEBI" id="CHEBI:49883"/>
    </cofactor>
</comment>
<dbReference type="InterPro" id="IPR014013">
    <property type="entry name" value="Helic_SF1/SF2_ATP-bd_DinG/Rad3"/>
</dbReference>
<dbReference type="Proteomes" id="UP000887575">
    <property type="component" value="Unassembled WGS sequence"/>
</dbReference>
<dbReference type="SUPFAM" id="SSF52540">
    <property type="entry name" value="P-loop containing nucleoside triphosphate hydrolases"/>
    <property type="match status" value="1"/>
</dbReference>
<sequence>MINALRRECDKDEEKENDRRPYSFPYPPYEIQMRLMNEINECIERKQVGIFESPTGTGKSLSVLCSTLTWLEKNAEKEKRELKRIIDETKEKGVKEEKAVNDWIAEHKKKLANNKEVDEAKDRLEVLRLIDERLKQARQSKDEEQTSRKRKGNWKESTKEDADADLLPEKEEDECAPADDYDSDDDASKSKKDDDEVTALKVTKIFYASRTHSQLEQLVQEVKKTRFQPRIVIGASRQTLCVNEDVRKLTSTSLINERCQELRNNHKETSHKRKPGEKKSCGAKTCQFYKSDNIEDVTNGILTGCDTNPSAVIAKAKQLEGCAYFGSRKAIPLCEIVLLPYQVILHEFTRNSWEVDLNDNILVLDEAHNVLNTITSVNSSELSVNALTLSLELVRSYVDFYKTRLKAKNLLYMRMLLMLLSRLQLYFTKLPAEFQEVSTIQGFFIKANLTEVNVHKLSTYLKGSFICRKLHGYSFRLANRKLKEETTPKTTGIQRLLAKPKNETNLKVEESAAAAPSKSAPSSLQMAASIYVIQSFIDALTNKCDDARVIVVKTKTESKFRFILLNPGSKLMDVLKQPRATILIGGTMEPSSFLVDSLVSSGLSPSSIRRFSCSHVIDDNQLGVLAIDKCPDGRPLQITFETRSDPRLIHSIGEMIAQLISKVPNGCVIFFPSYDYLDFFVEQSRKNGNLQKIQKLKDLFTESRASSNDLLTRYSEKAVQERGALLCAVIGGKLSEGINFSDSLGRAVFIIGMPYPNKNSPELKERMRFAESQRAGSASRLYESLCMHSVNQAVGRAIRHRHDYAMIFFFDARYSTQNVSAQLSAWIGSRDTTFPQNQIAQWLQRSLSAEPRRQPNLLLTDFPSSSNSTLSLGLVDGVTTESTGGECVVCGDKSSGKHYGQNSCEGCKSFFKRSIRRSLSYTCRGQKNCPVDINHRNQCQYCRLRKCVRMGMRKEERVSLLTSVQRSSVPSNGNLFNILPPLFPGAVSIFTVLMGNMVLLADTTKAFPIETNQDVFVVMDYASILGTLINLFGLYVITFHTPNSMRTYGQALCAYQILSLITDALVGSALAPYFIFPVPGGLPMGWLWKFGVSTRLQIALGFIFGGHMVSLIMTMFLIRHQTIMPEGHFMKISPQFVTPIYIILQFWPYLHMGGLFVYIFYNDDDQATRAFYLKTYPIFEQFIKIDRFYAFAPGKGFIFAVNISAWTAVLTVLIGALAPFGVFCIAEHGLLSTIVTLALYRPYYAYIEQIVWDFLAKVFPCLFEPRVFSTAEATTIVVLSKARAGKIRRFSLAARLAVTGHSNITNLSRIASSLG</sequence>
<evidence type="ECO:0000256" key="14">
    <source>
        <dbReference type="ARBA" id="ARBA00023125"/>
    </source>
</evidence>
<keyword evidence="16" id="KW-0675">Receptor</keyword>
<feature type="transmembrane region" description="Helical" evidence="20">
    <location>
        <begin position="1096"/>
        <end position="1118"/>
    </location>
</feature>
<evidence type="ECO:0000256" key="10">
    <source>
        <dbReference type="ARBA" id="ARBA00022840"/>
    </source>
</evidence>
<dbReference type="InterPro" id="IPR045028">
    <property type="entry name" value="DinG/Rad3-like"/>
</dbReference>
<keyword evidence="10" id="KW-0067">ATP-binding</keyword>
<dbReference type="PROSITE" id="PS51030">
    <property type="entry name" value="NUCLEAR_REC_DBD_2"/>
    <property type="match status" value="1"/>
</dbReference>
<name>A0AAF3F9I0_9BILA</name>
<dbReference type="WBParaSite" id="MBELARI_LOCUS2611">
    <property type="protein sequence ID" value="MBELARI_LOCUS2611"/>
    <property type="gene ID" value="MBELARI_LOCUS2611"/>
</dbReference>
<keyword evidence="20" id="KW-0812">Transmembrane</keyword>
<feature type="transmembrane region" description="Helical" evidence="20">
    <location>
        <begin position="1203"/>
        <end position="1226"/>
    </location>
</feature>
<dbReference type="InterPro" id="IPR010614">
    <property type="entry name" value="RAD3-like_helicase_DEAD"/>
</dbReference>
<dbReference type="SMART" id="SM00488">
    <property type="entry name" value="DEXDc2"/>
    <property type="match status" value="1"/>
</dbReference>
<keyword evidence="9" id="KW-0862">Zinc</keyword>
<keyword evidence="20" id="KW-1133">Transmembrane helix</keyword>
<dbReference type="Pfam" id="PF06733">
    <property type="entry name" value="DEAD_2"/>
    <property type="match status" value="1"/>
</dbReference>
<dbReference type="Gene3D" id="3.30.50.10">
    <property type="entry name" value="Erythroid Transcription Factor GATA-1, subunit A"/>
    <property type="match status" value="1"/>
</dbReference>
<evidence type="ECO:0000256" key="3">
    <source>
        <dbReference type="ARBA" id="ARBA00008435"/>
    </source>
</evidence>
<dbReference type="SMART" id="SM00399">
    <property type="entry name" value="ZnF_C4"/>
    <property type="match status" value="1"/>
</dbReference>
<feature type="region of interest" description="Disordered" evidence="19">
    <location>
        <begin position="136"/>
        <end position="194"/>
    </location>
</feature>
<dbReference type="GO" id="GO:0003700">
    <property type="term" value="F:DNA-binding transcription factor activity"/>
    <property type="evidence" value="ECO:0007669"/>
    <property type="project" value="InterPro"/>
</dbReference>
<evidence type="ECO:0000256" key="17">
    <source>
        <dbReference type="ARBA" id="ARBA00023235"/>
    </source>
</evidence>
<evidence type="ECO:0000256" key="12">
    <source>
        <dbReference type="ARBA" id="ARBA00023014"/>
    </source>
</evidence>
<protein>
    <recommendedName>
        <fullName evidence="25">DNA helicase</fullName>
    </recommendedName>
</protein>
<dbReference type="GO" id="GO:0051536">
    <property type="term" value="F:iron-sulfur cluster binding"/>
    <property type="evidence" value="ECO:0007669"/>
    <property type="project" value="UniProtKB-KW"/>
</dbReference>
<feature type="compositionally biased region" description="Basic and acidic residues" evidence="19">
    <location>
        <begin position="136"/>
        <end position="161"/>
    </location>
</feature>
<dbReference type="SUPFAM" id="SSF57716">
    <property type="entry name" value="Glucocorticoid receptor-like (DNA-binding domain)"/>
    <property type="match status" value="1"/>
</dbReference>
<dbReference type="Pfam" id="PF00105">
    <property type="entry name" value="zf-C4"/>
    <property type="match status" value="1"/>
</dbReference>
<dbReference type="SMART" id="SM00491">
    <property type="entry name" value="HELICc2"/>
    <property type="match status" value="1"/>
</dbReference>
<feature type="transmembrane region" description="Helical" evidence="20">
    <location>
        <begin position="1021"/>
        <end position="1040"/>
    </location>
</feature>
<evidence type="ECO:0000259" key="22">
    <source>
        <dbReference type="PROSITE" id="PS51193"/>
    </source>
</evidence>
<dbReference type="GO" id="GO:0043565">
    <property type="term" value="F:sequence-specific DNA binding"/>
    <property type="evidence" value="ECO:0007669"/>
    <property type="project" value="InterPro"/>
</dbReference>
<evidence type="ECO:0000256" key="4">
    <source>
        <dbReference type="ARBA" id="ARBA00022723"/>
    </source>
</evidence>
<evidence type="ECO:0000313" key="23">
    <source>
        <dbReference type="Proteomes" id="UP000887575"/>
    </source>
</evidence>
<keyword evidence="14" id="KW-0238">DNA-binding</keyword>
<dbReference type="GO" id="GO:0006139">
    <property type="term" value="P:nucleobase-containing compound metabolic process"/>
    <property type="evidence" value="ECO:0007669"/>
    <property type="project" value="InterPro"/>
</dbReference>
<evidence type="ECO:0000313" key="24">
    <source>
        <dbReference type="WBParaSite" id="MBELARI_LOCUS2611"/>
    </source>
</evidence>
<comment type="similarity">
    <text evidence="3">Belongs to the DEAD box helicase family. DEAH subfamily. DDX11/CHL1 sub-subfamily.</text>
</comment>
<feature type="compositionally biased region" description="Basic and acidic residues" evidence="19">
    <location>
        <begin position="1"/>
        <end position="21"/>
    </location>
</feature>
<dbReference type="Pfam" id="PF10318">
    <property type="entry name" value="7TM_GPCR_Srh"/>
    <property type="match status" value="1"/>
</dbReference>
<dbReference type="InterPro" id="IPR006555">
    <property type="entry name" value="ATP-dep_Helicase_C"/>
</dbReference>
<evidence type="ECO:0000256" key="5">
    <source>
        <dbReference type="ARBA" id="ARBA00022741"/>
    </source>
</evidence>
<dbReference type="InterPro" id="IPR027417">
    <property type="entry name" value="P-loop_NTPase"/>
</dbReference>
<dbReference type="Pfam" id="PF13307">
    <property type="entry name" value="Helicase_C_2"/>
    <property type="match status" value="1"/>
</dbReference>
<dbReference type="PROSITE" id="PS51193">
    <property type="entry name" value="HELICASE_ATP_BIND_2"/>
    <property type="match status" value="1"/>
</dbReference>
<dbReference type="PROSITE" id="PS00031">
    <property type="entry name" value="NUCLEAR_REC_DBD_1"/>
    <property type="match status" value="1"/>
</dbReference>
<evidence type="ECO:0000256" key="13">
    <source>
        <dbReference type="ARBA" id="ARBA00023015"/>
    </source>
</evidence>
<comment type="subcellular location">
    <subcellularLocation>
        <location evidence="2">Nucleus</location>
    </subcellularLocation>
</comment>
<proteinExistence type="inferred from homology"/>
<keyword evidence="13" id="KW-0805">Transcription regulation</keyword>
<dbReference type="GO" id="GO:0034085">
    <property type="term" value="P:establishment of sister chromatid cohesion"/>
    <property type="evidence" value="ECO:0007669"/>
    <property type="project" value="TreeGrafter"/>
</dbReference>
<evidence type="ECO:0000256" key="11">
    <source>
        <dbReference type="ARBA" id="ARBA00023004"/>
    </source>
</evidence>
<evidence type="ECO:0000256" key="9">
    <source>
        <dbReference type="ARBA" id="ARBA00022833"/>
    </source>
</evidence>
<evidence type="ECO:0000256" key="2">
    <source>
        <dbReference type="ARBA" id="ARBA00004123"/>
    </source>
</evidence>
<evidence type="ECO:0000256" key="1">
    <source>
        <dbReference type="ARBA" id="ARBA00001966"/>
    </source>
</evidence>
<feature type="region of interest" description="Disordered" evidence="19">
    <location>
        <begin position="1"/>
        <end position="24"/>
    </location>
</feature>
<evidence type="ECO:0000259" key="21">
    <source>
        <dbReference type="PROSITE" id="PS51030"/>
    </source>
</evidence>
<feature type="domain" description="Helicase ATP-binding" evidence="22">
    <location>
        <begin position="18"/>
        <end position="417"/>
    </location>
</feature>
<evidence type="ECO:0000256" key="20">
    <source>
        <dbReference type="SAM" id="Phobius"/>
    </source>
</evidence>
<dbReference type="InterPro" id="IPR013088">
    <property type="entry name" value="Znf_NHR/GATA"/>
</dbReference>
<dbReference type="Gene3D" id="3.40.50.300">
    <property type="entry name" value="P-loop containing nucleotide triphosphate hydrolases"/>
    <property type="match status" value="2"/>
</dbReference>
<feature type="compositionally biased region" description="Acidic residues" evidence="19">
    <location>
        <begin position="162"/>
        <end position="185"/>
    </location>
</feature>
<dbReference type="PANTHER" id="PTHR11472">
    <property type="entry name" value="DNA REPAIR DEAD HELICASE RAD3/XP-D SUBFAMILY MEMBER"/>
    <property type="match status" value="1"/>
</dbReference>
<dbReference type="GO" id="GO:0008270">
    <property type="term" value="F:zinc ion binding"/>
    <property type="evidence" value="ECO:0007669"/>
    <property type="project" value="UniProtKB-KW"/>
</dbReference>
<keyword evidence="17" id="KW-0413">Isomerase</keyword>
<keyword evidence="23" id="KW-1185">Reference proteome</keyword>
<keyword evidence="15" id="KW-0804">Transcription</keyword>
<evidence type="ECO:0000256" key="15">
    <source>
        <dbReference type="ARBA" id="ARBA00023163"/>
    </source>
</evidence>
<evidence type="ECO:0000256" key="7">
    <source>
        <dbReference type="ARBA" id="ARBA00022801"/>
    </source>
</evidence>
<feature type="transmembrane region" description="Helical" evidence="20">
    <location>
        <begin position="975"/>
        <end position="1001"/>
    </location>
</feature>
<evidence type="ECO:0000256" key="8">
    <source>
        <dbReference type="ARBA" id="ARBA00022806"/>
    </source>
</evidence>
<keyword evidence="7" id="KW-0378">Hydrolase</keyword>
<dbReference type="PRINTS" id="PR00047">
    <property type="entry name" value="STROIDFINGER"/>
</dbReference>
<keyword evidence="18" id="KW-0539">Nucleus</keyword>